<dbReference type="Proteomes" id="UP000290289">
    <property type="component" value="Chromosome 16"/>
</dbReference>
<dbReference type="GO" id="GO:0005524">
    <property type="term" value="F:ATP binding"/>
    <property type="evidence" value="ECO:0007669"/>
    <property type="project" value="UniProtKB-UniRule"/>
</dbReference>
<dbReference type="SUPFAM" id="SSF50447">
    <property type="entry name" value="Translation proteins"/>
    <property type="match status" value="1"/>
</dbReference>
<dbReference type="FunFam" id="1.25.10.10:FF:000278">
    <property type="entry name" value="MAP3K epsilon protein kinase 1"/>
    <property type="match status" value="1"/>
</dbReference>
<feature type="binding site" evidence="31">
    <location>
        <position position="1105"/>
    </location>
    <ligand>
        <name>ATP</name>
        <dbReference type="ChEBI" id="CHEBI:30616"/>
    </ligand>
</feature>
<dbReference type="Gene3D" id="3.30.980.10">
    <property type="entry name" value="Threonyl-trna Synthetase, Chain A, domain 2"/>
    <property type="match status" value="1"/>
</dbReference>
<dbReference type="GO" id="GO:0070143">
    <property type="term" value="P:mitochondrial alanyl-tRNA aminoacylation"/>
    <property type="evidence" value="ECO:0007669"/>
    <property type="project" value="UniProtKB-UniRule"/>
</dbReference>
<feature type="region of interest" description="Disordered" evidence="33">
    <location>
        <begin position="1957"/>
        <end position="1987"/>
    </location>
</feature>
<dbReference type="SUPFAM" id="SSF56112">
    <property type="entry name" value="Protein kinase-like (PK-like)"/>
    <property type="match status" value="1"/>
</dbReference>
<dbReference type="EC" id="6.1.1.7" evidence="30"/>
<dbReference type="InterPro" id="IPR009000">
    <property type="entry name" value="Transl_B-barrel_sf"/>
</dbReference>
<evidence type="ECO:0000256" key="8">
    <source>
        <dbReference type="ARBA" id="ARBA00022553"/>
    </source>
</evidence>
<dbReference type="NCBIfam" id="TIGR00344">
    <property type="entry name" value="alaS"/>
    <property type="match status" value="1"/>
</dbReference>
<comment type="domain">
    <text evidence="30">Consists of three domains; the N-terminal catalytic domain, the editing domain and the C-terminal C-Ala domain. The editing domain removes incorrectly charged amino acids, while the C-Ala domain, along with tRNA(Ala), serves as a bridge to cooperatively bring together the editing and aminoacylation centers thus stimulating deacylation of misacylated tRNAs.</text>
</comment>
<reference evidence="36 37" key="1">
    <citation type="submission" date="2018-10" db="EMBL/GenBank/DDBJ databases">
        <title>A high-quality apple genome assembly.</title>
        <authorList>
            <person name="Hu J."/>
        </authorList>
    </citation>
    <scope>NUCLEOTIDE SEQUENCE [LARGE SCALE GENOMIC DNA]</scope>
    <source>
        <strain evidence="37">cv. HFTH1</strain>
        <tissue evidence="36">Young leaf</tissue>
    </source>
</reference>
<evidence type="ECO:0000256" key="19">
    <source>
        <dbReference type="ARBA" id="ARBA00022884"/>
    </source>
</evidence>
<evidence type="ECO:0000256" key="14">
    <source>
        <dbReference type="ARBA" id="ARBA00022737"/>
    </source>
</evidence>
<keyword evidence="20 30" id="KW-0648">Protein biosynthesis</keyword>
<organism evidence="36 37">
    <name type="scientific">Malus domestica</name>
    <name type="common">Apple</name>
    <name type="synonym">Pyrus malus</name>
    <dbReference type="NCBI Taxonomy" id="3750"/>
    <lineage>
        <taxon>Eukaryota</taxon>
        <taxon>Viridiplantae</taxon>
        <taxon>Streptophyta</taxon>
        <taxon>Embryophyta</taxon>
        <taxon>Tracheophyta</taxon>
        <taxon>Spermatophyta</taxon>
        <taxon>Magnoliopsida</taxon>
        <taxon>eudicotyledons</taxon>
        <taxon>Gunneridae</taxon>
        <taxon>Pentapetalae</taxon>
        <taxon>rosids</taxon>
        <taxon>fabids</taxon>
        <taxon>Rosales</taxon>
        <taxon>Rosaceae</taxon>
        <taxon>Amygdaloideae</taxon>
        <taxon>Maleae</taxon>
        <taxon>Malus</taxon>
    </lineage>
</organism>
<keyword evidence="32" id="KW-0175">Coiled coil</keyword>
<keyword evidence="37" id="KW-1185">Reference proteome</keyword>
<dbReference type="InterPro" id="IPR018163">
    <property type="entry name" value="Thr/Ala-tRNA-synth_IIc_edit"/>
</dbReference>
<dbReference type="PRINTS" id="PR00980">
    <property type="entry name" value="TRNASYNTHALA"/>
</dbReference>
<evidence type="ECO:0000313" key="37">
    <source>
        <dbReference type="Proteomes" id="UP000290289"/>
    </source>
</evidence>
<evidence type="ECO:0000256" key="5">
    <source>
        <dbReference type="ARBA" id="ARBA00022475"/>
    </source>
</evidence>
<dbReference type="SUPFAM" id="SSF48371">
    <property type="entry name" value="ARM repeat"/>
    <property type="match status" value="1"/>
</dbReference>
<dbReference type="InterPro" id="IPR003156">
    <property type="entry name" value="DHHA1_dom"/>
</dbReference>
<feature type="compositionally biased region" description="Polar residues" evidence="33">
    <location>
        <begin position="1897"/>
        <end position="1911"/>
    </location>
</feature>
<evidence type="ECO:0000256" key="30">
    <source>
        <dbReference type="HAMAP-Rule" id="MF_03133"/>
    </source>
</evidence>
<accession>A0A498HJE5</accession>
<dbReference type="InterPro" id="IPR000719">
    <property type="entry name" value="Prot_kinase_dom"/>
</dbReference>
<feature type="domain" description="Protein kinase" evidence="34">
    <location>
        <begin position="1076"/>
        <end position="1323"/>
    </location>
</feature>
<dbReference type="STRING" id="3750.A0A498HJE5"/>
<dbReference type="GO" id="GO:0005886">
    <property type="term" value="C:plasma membrane"/>
    <property type="evidence" value="ECO:0007669"/>
    <property type="project" value="UniProtKB-SubCell"/>
</dbReference>
<dbReference type="GO" id="GO:0051301">
    <property type="term" value="P:cell division"/>
    <property type="evidence" value="ECO:0007669"/>
    <property type="project" value="UniProtKB-KW"/>
</dbReference>
<comment type="function">
    <text evidence="30">Catalyzes the attachment of alanine to tRNA(Ala) in a two-step reaction: alanine is first activated by ATP to form Ala-AMP and then transferred to the acceptor end of tRNA(Ala). Also edits incorrectly charged tRNA(Ala) via its editing domain.</text>
</comment>
<dbReference type="InterPro" id="IPR011989">
    <property type="entry name" value="ARM-like"/>
</dbReference>
<evidence type="ECO:0000256" key="7">
    <source>
        <dbReference type="ARBA" id="ARBA00022527"/>
    </source>
</evidence>
<gene>
    <name evidence="36" type="ORF">DVH24_007700</name>
</gene>
<dbReference type="PROSITE" id="PS00107">
    <property type="entry name" value="PROTEIN_KINASE_ATP"/>
    <property type="match status" value="1"/>
</dbReference>
<dbReference type="GO" id="GO:0005815">
    <property type="term" value="C:microtubule organizing center"/>
    <property type="evidence" value="ECO:0007669"/>
    <property type="project" value="UniProtKB-SubCell"/>
</dbReference>
<evidence type="ECO:0000256" key="9">
    <source>
        <dbReference type="ARBA" id="ARBA00022555"/>
    </source>
</evidence>
<dbReference type="FunFam" id="3.30.980.10:FF:000004">
    <property type="entry name" value="Alanine--tRNA ligase, cytoplasmic"/>
    <property type="match status" value="1"/>
</dbReference>
<evidence type="ECO:0000256" key="18">
    <source>
        <dbReference type="ARBA" id="ARBA00022840"/>
    </source>
</evidence>
<dbReference type="InterPro" id="IPR018164">
    <property type="entry name" value="Ala-tRNA-synth_IIc_N"/>
</dbReference>
<sequence length="2512" mass="275602">MRSGIREKGAIAFRALLISLPCPRFTSPSTHTHLPPPLLYRGRPLAAAYRCHSSSAKASTPSAMPGAESQGLEWPAKRVRDTFVKFFEEKGHVFWKSSPVVPHNDPTLLFANAGSSIPISIPLLIFVEVDLSLDFTVAENEPGGSVPSYILGFCANVEPESGMNQFKPIFLGTADPNTQLSKLTRACNTQKCIRAGGKHNDLDDVGKDTYHHTFFEMLGNWSFGDYFKNEAIGWAWELLTKVYKLPEDRIYATYFGGDEKAGLAPDDEARELWLKFLPAGHVLPFGCKDNFWEMGDTGPCGPCTEIHYDRIGNRDAASLVNNDDPTCIEIWNLVFIQFNRESDGSLKPLPAKHVDTGMGFERLTSILQNKMSNYDTDVFMPIFDAIQQATGAPPYSGKVGVDDVDKIDMAYRVVADHIRTLSFSIADGSRPGNDGREYVLRRILRRAVRYGNDVLKAKEGFFNGLVHILVTLMGDVFPEVQQHEAHIREIIKEEEETFEKTLQKGIERFKKAAQDVQGKTFSGQDAFVLWDTFGFPLDLTQLMAEERGLMVDVEGFNNAMDEARERSRSAQNKQAGGAIVMDADATATLHKRGVAATDDSFKFIWNQDHQSVVKAIYTGSEFINSASAGNEVGIVLESTNFYAEQGGQIFDTGSLEGSSFSFQVCNVQIYGGFVVHIGSFSGESGKLLVGEKVNCKVDYNRRKLIAPNHTCTHMLNFALREVLGNHVDQKGSIVLAEKLRFDFSHGKPVDPDSLRRIESIVNEQIRAELGVYAKEVALVDAKRINGLRAVFGEVYPDPVRVVAIGRKVEDLLDYPENEEWLSISAELCGGTHISNTREAKAFALLSEEGIAKGIRRITAVTSEGAFQAIELARSLEQDVHEASKAEGSLLEKKVASLKSRVDSAPIPAAKKAEIRTKMAVLQTQLKKAQKMIAEQNIKNAVKVATEMAEVAASDGKAYCVSQVDVGLDTAAVREAVLKITGMGMPAMVFSTDETTNKALVCAGVPGDKGTQLEVSEWLTAAMGPLNGRCGKGKGGLATGQGTDASRLNEAIDLATKMSRQAASAHFHKSKTLDNKYMLGDEIGKGAYGRVYKGLDLENGDFVAIKQVSLENIAQEDLNIIMNLNHKNIVKYLGSLKTKTHLHIILEYVENGSLANIIKPNKFGPFPESLVAVYIAQVLEGLVYLHEQGVIHRDIKGANILTTKEGLVKLADFGVATKLTEADVNTHSVVGTPYWMAPEVIEMSGVCAASDIWSVGCTVIELLTCVPPYYDLQPMPALFRIVQDEHPPIPDSLSPDITDFLGQCFKKDARHRPDAKTLLSHPWIQNCRRALQSSIRHSGTLRQDASIGAEISNGDNQGSAESPSAEKVEVAASTIKADSGKELLSTEVPDMGRSDDNPASDVKSVEEKTDNLEDDLTDEVPTLAIHEKSSLQNGSGRISSQELAASEPTELDEPPHASNHDAVLVNGEVRSPELTTKNVSGKQGGKGVGYRAFGFGTRNQDGSFQKAAKMPVLLGGNELSKFSDTPGDASLDDLFHPLDKHPEDRATEASTSASMSQSNQGNTPGNDAGKSDLATKLRATIAQKQMESELGQANGSGGNLLQLMMGVLKDDVIDIGGLVFDEKMPGENLFPLQAVEFSRLVGSLRPDETEDVIVSACQKLIVIFHQRPEQKIVFVTQHGLLPLMELLEVPKTRVICSVLQIINRIIKDNTDFLENACLVGLIPVIMSFAVPNHFREIRMEAAYFIQQLCQSSPSTLQMFIACRGIPVLVGFLEADYAKFREMVHLAIDGMWQVFKLQQSTPRNDFCRIAAKNGILLRLINTLYSLNEATRLASISVGGGFPLEGSAQRPRSGSLDSGHPIFAQSDVLLSTTDQHDLSKVRHGLIDFHLSTGTAEPARASTSNSQRSDANQSDPRYLHLDTDRAQSSNVVVEAIVPSKLTDSTSVDKVVNITTKEPSITSRDLDLRQQRPANSSSRASTDRPPKMMDGTSNGFSTTVTTQQEQVRPLLSLLDKEPPSRHFSGQLEFVRHLPGLERHESILPLLHASNEKKTNGELDFLMAEFADVSQRGRENGNVDSTARVSHKTMNKEMGTVASIKGAASTSGIASQTASGVLSGSGVLNARPGSATSSGLLSHMVSTLNADVAREYLEKVADLLLEFAQADTTVKSYMCSQSLLSRLFKMFNRVEPPILLKILKCVNHLSTDPNCLENLQRAEAIKYLIPNLELKEGALVSQIHHEVLNALFNLCKINKRRQEQAAENGIIPHLMHFIESNSPLKQCALPLLCDMAHASRNSREQLRAHGGLDVYLSLLEDELWSVTALDSIAVCLAHDNDNRKVEQALLKKDAVQKLVKFFQCCPEQYFVHILEPFLKIITKSSRINTTLAVNGLTPLLITRLDHQDAIARLNLLKLIKAVYEHHPRPKQLIVENDLPQKLQNLIEERRDGQRSGGQVLVKQMATSLLKALHINTVFFTIWGQNSAYNYRICGDILSFSLVVRAVSVNQTIDANNIGKHKT</sequence>
<keyword evidence="25" id="KW-0131">Cell cycle</keyword>
<dbReference type="PANTHER" id="PTHR11777">
    <property type="entry name" value="ALANYL-TRNA SYNTHETASE"/>
    <property type="match status" value="1"/>
</dbReference>
<keyword evidence="15 30" id="KW-0547">Nucleotide-binding</keyword>
<dbReference type="GO" id="GO:0000049">
    <property type="term" value="F:tRNA binding"/>
    <property type="evidence" value="ECO:0007669"/>
    <property type="project" value="UniProtKB-KW"/>
</dbReference>
<dbReference type="SUPFAM" id="SSF55681">
    <property type="entry name" value="Class II aaRS and biotin synthetases"/>
    <property type="match status" value="2"/>
</dbReference>
<evidence type="ECO:0000256" key="22">
    <source>
        <dbReference type="ARBA" id="ARBA00023146"/>
    </source>
</evidence>
<dbReference type="GO" id="GO:0004813">
    <property type="term" value="F:alanine-tRNA ligase activity"/>
    <property type="evidence" value="ECO:0007669"/>
    <property type="project" value="UniProtKB-UniRule"/>
</dbReference>
<dbReference type="FunFam" id="1.25.10.10:FF:000304">
    <property type="entry name" value="MAP3K epsilon protein kinase 1-like"/>
    <property type="match status" value="1"/>
</dbReference>
<feature type="binding site" evidence="30">
    <location>
        <position position="832"/>
    </location>
    <ligand>
        <name>Zn(2+)</name>
        <dbReference type="ChEBI" id="CHEBI:29105"/>
    </ligand>
</feature>
<feature type="coiled-coil region" evidence="32">
    <location>
        <begin position="911"/>
        <end position="938"/>
    </location>
</feature>
<feature type="region of interest" description="Disordered" evidence="33">
    <location>
        <begin position="1523"/>
        <end position="1570"/>
    </location>
</feature>
<dbReference type="InterPro" id="IPR011009">
    <property type="entry name" value="Kinase-like_dom_sf"/>
</dbReference>
<keyword evidence="13 30" id="KW-0479">Metal-binding</keyword>
<feature type="region of interest" description="Disordered" evidence="33">
    <location>
        <begin position="1892"/>
        <end position="1912"/>
    </location>
</feature>
<keyword evidence="8" id="KW-0597">Phosphoprotein</keyword>
<feature type="binding site" evidence="30">
    <location>
        <position position="713"/>
    </location>
    <ligand>
        <name>Zn(2+)</name>
        <dbReference type="ChEBI" id="CHEBI:29105"/>
    </ligand>
</feature>
<evidence type="ECO:0000256" key="11">
    <source>
        <dbReference type="ARBA" id="ARBA00022618"/>
    </source>
</evidence>
<comment type="catalytic activity">
    <reaction evidence="27 30">
        <text>tRNA(Ala) + L-alanine + ATP = L-alanyl-tRNA(Ala) + AMP + diphosphate</text>
        <dbReference type="Rhea" id="RHEA:12540"/>
        <dbReference type="Rhea" id="RHEA-COMP:9657"/>
        <dbReference type="Rhea" id="RHEA-COMP:9923"/>
        <dbReference type="ChEBI" id="CHEBI:30616"/>
        <dbReference type="ChEBI" id="CHEBI:33019"/>
        <dbReference type="ChEBI" id="CHEBI:57972"/>
        <dbReference type="ChEBI" id="CHEBI:78442"/>
        <dbReference type="ChEBI" id="CHEBI:78497"/>
        <dbReference type="ChEBI" id="CHEBI:456215"/>
        <dbReference type="EC" id="6.1.1.7"/>
    </reaction>
</comment>
<evidence type="ECO:0000256" key="16">
    <source>
        <dbReference type="ARBA" id="ARBA00022777"/>
    </source>
</evidence>
<evidence type="ECO:0000256" key="28">
    <source>
        <dbReference type="ARBA" id="ARBA00048679"/>
    </source>
</evidence>
<comment type="catalytic activity">
    <reaction evidence="26">
        <text>L-threonyl-[protein] + ATP = O-phospho-L-threonyl-[protein] + ADP + H(+)</text>
        <dbReference type="Rhea" id="RHEA:46608"/>
        <dbReference type="Rhea" id="RHEA-COMP:11060"/>
        <dbReference type="Rhea" id="RHEA-COMP:11605"/>
        <dbReference type="ChEBI" id="CHEBI:15378"/>
        <dbReference type="ChEBI" id="CHEBI:30013"/>
        <dbReference type="ChEBI" id="CHEBI:30616"/>
        <dbReference type="ChEBI" id="CHEBI:61977"/>
        <dbReference type="ChEBI" id="CHEBI:456216"/>
        <dbReference type="EC" id="2.7.11.1"/>
    </reaction>
</comment>
<feature type="region of interest" description="Disordered" evidence="33">
    <location>
        <begin position="1349"/>
        <end position="1458"/>
    </location>
</feature>
<keyword evidence="23" id="KW-0206">Cytoskeleton</keyword>
<keyword evidence="14" id="KW-0677">Repeat</keyword>
<dbReference type="Gene3D" id="2.40.30.130">
    <property type="match status" value="1"/>
</dbReference>
<keyword evidence="16" id="KW-0418">Kinase</keyword>
<evidence type="ECO:0000256" key="31">
    <source>
        <dbReference type="PROSITE-ProRule" id="PRU10141"/>
    </source>
</evidence>
<feature type="binding site" evidence="30">
    <location>
        <position position="709"/>
    </location>
    <ligand>
        <name>Zn(2+)</name>
        <dbReference type="ChEBI" id="CHEBI:29105"/>
    </ligand>
</feature>
<dbReference type="InterPro" id="IPR016024">
    <property type="entry name" value="ARM-type_fold"/>
</dbReference>
<evidence type="ECO:0000256" key="20">
    <source>
        <dbReference type="ARBA" id="ARBA00022917"/>
    </source>
</evidence>
<keyword evidence="18 30" id="KW-0067">ATP-binding</keyword>
<dbReference type="PROSITE" id="PS00108">
    <property type="entry name" value="PROTEIN_KINASE_ST"/>
    <property type="match status" value="1"/>
</dbReference>
<dbReference type="Pfam" id="PF07973">
    <property type="entry name" value="tRNA_SAD"/>
    <property type="match status" value="1"/>
</dbReference>
<dbReference type="FunFam" id="1.10.510.10:FF:000372">
    <property type="entry name" value="MAP3K epsilon protein kinase 1"/>
    <property type="match status" value="1"/>
</dbReference>
<dbReference type="PROSITE" id="PS50011">
    <property type="entry name" value="PROTEIN_KINASE_DOM"/>
    <property type="match status" value="1"/>
</dbReference>
<dbReference type="SMART" id="SM00220">
    <property type="entry name" value="S_TKc"/>
    <property type="match status" value="1"/>
</dbReference>
<keyword evidence="10 30" id="KW-0436">Ligase</keyword>
<keyword evidence="24" id="KW-0539">Nucleus</keyword>
<evidence type="ECO:0000256" key="2">
    <source>
        <dbReference type="ARBA" id="ARBA00004267"/>
    </source>
</evidence>
<keyword evidence="11" id="KW-0132">Cell division</keyword>
<dbReference type="PROSITE" id="PS50860">
    <property type="entry name" value="AA_TRNA_LIGASE_II_ALA"/>
    <property type="match status" value="1"/>
</dbReference>
<dbReference type="EMBL" id="RDQH01000342">
    <property type="protein sequence ID" value="RXH70444.1"/>
    <property type="molecule type" value="Genomic_DNA"/>
</dbReference>
<dbReference type="GO" id="GO:0009507">
    <property type="term" value="C:chloroplast"/>
    <property type="evidence" value="ECO:0007669"/>
    <property type="project" value="TreeGrafter"/>
</dbReference>
<comment type="cofactor">
    <cofactor evidence="30">
        <name>Zn(2+)</name>
        <dbReference type="ChEBI" id="CHEBI:29105"/>
    </cofactor>
    <text evidence="30">Binds 1 zinc ion per subunit.</text>
</comment>
<dbReference type="Pfam" id="PF01411">
    <property type="entry name" value="tRNA-synt_2c"/>
    <property type="match status" value="2"/>
</dbReference>
<evidence type="ECO:0000256" key="33">
    <source>
        <dbReference type="SAM" id="MobiDB-lite"/>
    </source>
</evidence>
<dbReference type="Pfam" id="PF00069">
    <property type="entry name" value="Pkinase"/>
    <property type="match status" value="1"/>
</dbReference>
<evidence type="ECO:0000256" key="21">
    <source>
        <dbReference type="ARBA" id="ARBA00023136"/>
    </source>
</evidence>
<evidence type="ECO:0000256" key="32">
    <source>
        <dbReference type="SAM" id="Coils"/>
    </source>
</evidence>
<dbReference type="GO" id="GO:0005739">
    <property type="term" value="C:mitochondrion"/>
    <property type="evidence" value="ECO:0007669"/>
    <property type="project" value="UniProtKB-SubCell"/>
</dbReference>
<feature type="domain" description="Alanyl-transfer RNA synthetases family profile" evidence="35">
    <location>
        <begin position="74"/>
        <end position="871"/>
    </location>
</feature>
<keyword evidence="6 30" id="KW-0963">Cytoplasm</keyword>
<keyword evidence="21" id="KW-0472">Membrane</keyword>
<feature type="compositionally biased region" description="Polar residues" evidence="33">
    <location>
        <begin position="1429"/>
        <end position="1442"/>
    </location>
</feature>
<dbReference type="CDD" id="cd00673">
    <property type="entry name" value="AlaRS_core"/>
    <property type="match status" value="1"/>
</dbReference>
<dbReference type="GO" id="GO:0106310">
    <property type="term" value="F:protein serine kinase activity"/>
    <property type="evidence" value="ECO:0007669"/>
    <property type="project" value="RHEA"/>
</dbReference>
<comment type="similarity">
    <text evidence="4">Belongs to the class-II aminoacyl-tRNA synthetase family. Alax-L subfamily.</text>
</comment>
<feature type="compositionally biased region" description="Polar residues" evidence="33">
    <location>
        <begin position="1352"/>
        <end position="1361"/>
    </location>
</feature>
<dbReference type="CDD" id="cd06627">
    <property type="entry name" value="STKc_Cdc7_like"/>
    <property type="match status" value="1"/>
</dbReference>
<keyword evidence="7" id="KW-0723">Serine/threonine-protein kinase</keyword>
<dbReference type="InterPro" id="IPR050058">
    <property type="entry name" value="Ala-tRNA_ligase"/>
</dbReference>
<evidence type="ECO:0000256" key="6">
    <source>
        <dbReference type="ARBA" id="ARBA00022490"/>
    </source>
</evidence>
<comment type="caution">
    <text evidence="36">The sequence shown here is derived from an EMBL/GenBank/DDBJ whole genome shotgun (WGS) entry which is preliminary data.</text>
</comment>
<evidence type="ECO:0000256" key="23">
    <source>
        <dbReference type="ARBA" id="ARBA00023212"/>
    </source>
</evidence>
<evidence type="ECO:0000259" key="34">
    <source>
        <dbReference type="PROSITE" id="PS50011"/>
    </source>
</evidence>
<protein>
    <recommendedName>
        <fullName evidence="30">Alanine--tRNA ligase</fullName>
        <ecNumber evidence="30">6.1.1.7</ecNumber>
    </recommendedName>
    <alternativeName>
        <fullName evidence="30">Alanyl-tRNA synthetase</fullName>
        <shortName evidence="30">AlaRS</shortName>
    </alternativeName>
</protein>
<comment type="subunit">
    <text evidence="30">Monomer.</text>
</comment>
<dbReference type="GO" id="GO:0004674">
    <property type="term" value="F:protein serine/threonine kinase activity"/>
    <property type="evidence" value="ECO:0007669"/>
    <property type="project" value="UniProtKB-KW"/>
</dbReference>
<dbReference type="GO" id="GO:0005730">
    <property type="term" value="C:nucleolus"/>
    <property type="evidence" value="ECO:0007669"/>
    <property type="project" value="UniProtKB-SubCell"/>
</dbReference>
<evidence type="ECO:0000256" key="15">
    <source>
        <dbReference type="ARBA" id="ARBA00022741"/>
    </source>
</evidence>
<dbReference type="GO" id="GO:0008270">
    <property type="term" value="F:zinc ion binding"/>
    <property type="evidence" value="ECO:0007669"/>
    <property type="project" value="UniProtKB-UniRule"/>
</dbReference>
<keyword evidence="17 30" id="KW-0862">Zinc</keyword>
<dbReference type="SUPFAM" id="SSF55186">
    <property type="entry name" value="ThrRS/AlaRS common domain"/>
    <property type="match status" value="1"/>
</dbReference>
<keyword evidence="19 30" id="KW-0694">RNA-binding</keyword>
<dbReference type="Gene3D" id="3.10.310.40">
    <property type="match status" value="1"/>
</dbReference>
<dbReference type="FunFam" id="3.30.930.10:FF:000011">
    <property type="entry name" value="Alanine--tRNA ligase, cytoplasmic"/>
    <property type="match status" value="1"/>
</dbReference>
<evidence type="ECO:0000256" key="29">
    <source>
        <dbReference type="ARBA" id="ARBA00054419"/>
    </source>
</evidence>
<feature type="compositionally biased region" description="Basic and acidic residues" evidence="33">
    <location>
        <begin position="1532"/>
        <end position="1546"/>
    </location>
</feature>
<keyword evidence="9 30" id="KW-0820">tRNA-binding</keyword>
<evidence type="ECO:0000256" key="26">
    <source>
        <dbReference type="ARBA" id="ARBA00047899"/>
    </source>
</evidence>
<evidence type="ECO:0000256" key="3">
    <source>
        <dbReference type="ARBA" id="ARBA00004604"/>
    </source>
</evidence>
<dbReference type="PANTHER" id="PTHR11777:SF9">
    <property type="entry name" value="ALANINE--TRNA LIGASE, CYTOPLASMIC"/>
    <property type="match status" value="1"/>
</dbReference>
<dbReference type="FunFam" id="2.40.30.130:FF:000004">
    <property type="entry name" value="Alanine--tRNA ligase"/>
    <property type="match status" value="1"/>
</dbReference>
<dbReference type="InterPro" id="IPR018162">
    <property type="entry name" value="Ala-tRNA-ligase_IIc_anticod-bd"/>
</dbReference>
<dbReference type="Gene3D" id="1.10.510.10">
    <property type="entry name" value="Transferase(Phosphotransferase) domain 1"/>
    <property type="match status" value="1"/>
</dbReference>
<dbReference type="InterPro" id="IPR002318">
    <property type="entry name" value="Ala-tRNA-lgiase_IIc"/>
</dbReference>
<evidence type="ECO:0000256" key="24">
    <source>
        <dbReference type="ARBA" id="ARBA00023242"/>
    </source>
</evidence>
<dbReference type="InterPro" id="IPR017441">
    <property type="entry name" value="Protein_kinase_ATP_BS"/>
</dbReference>
<comment type="subcellular location">
    <subcellularLocation>
        <location evidence="1">Cell membrane</location>
    </subcellularLocation>
    <subcellularLocation>
        <location evidence="2">Cytoplasm</location>
        <location evidence="2">Cytoskeleton</location>
        <location evidence="2">Microtubule organizing center</location>
    </subcellularLocation>
    <subcellularLocation>
        <location evidence="30">Mitochondrion</location>
    </subcellularLocation>
    <subcellularLocation>
        <location evidence="30">Cytoplasm</location>
    </subcellularLocation>
    <subcellularLocation>
        <location evidence="3">Nucleus</location>
        <location evidence="3">Nucleolus</location>
    </subcellularLocation>
</comment>
<proteinExistence type="inferred from homology"/>
<comment type="function">
    <text evidence="29">Serine/threonine-protein kinase involved in the spatial and temporal control system organizing cortical activities in mitotic and postmitotic cells. Required for the normal functioning of the plasma membrane in developing pollen. Involved in the regulation of cell expansion and embryo development.</text>
</comment>
<evidence type="ECO:0000256" key="13">
    <source>
        <dbReference type="ARBA" id="ARBA00022723"/>
    </source>
</evidence>
<dbReference type="InterPro" id="IPR008271">
    <property type="entry name" value="Ser/Thr_kinase_AS"/>
</dbReference>
<dbReference type="InterPro" id="IPR012947">
    <property type="entry name" value="tRNA_SAD"/>
</dbReference>
<keyword evidence="12" id="KW-0808">Transferase</keyword>
<dbReference type="HAMAP" id="MF_00036_B">
    <property type="entry name" value="Ala_tRNA_synth_B"/>
    <property type="match status" value="1"/>
</dbReference>
<evidence type="ECO:0000259" key="35">
    <source>
        <dbReference type="PROSITE" id="PS50860"/>
    </source>
</evidence>
<evidence type="ECO:0000256" key="27">
    <source>
        <dbReference type="ARBA" id="ARBA00048300"/>
    </source>
</evidence>
<dbReference type="Gene3D" id="1.25.10.10">
    <property type="entry name" value="Leucine-rich Repeat Variant"/>
    <property type="match status" value="2"/>
</dbReference>
<evidence type="ECO:0000256" key="10">
    <source>
        <dbReference type="ARBA" id="ARBA00022598"/>
    </source>
</evidence>
<evidence type="ECO:0000256" key="1">
    <source>
        <dbReference type="ARBA" id="ARBA00004236"/>
    </source>
</evidence>
<evidence type="ECO:0000256" key="25">
    <source>
        <dbReference type="ARBA" id="ARBA00023306"/>
    </source>
</evidence>
<dbReference type="SMART" id="SM00863">
    <property type="entry name" value="tRNA_SAD"/>
    <property type="match status" value="1"/>
</dbReference>
<feature type="compositionally biased region" description="Polar residues" evidence="33">
    <location>
        <begin position="1547"/>
        <end position="1564"/>
    </location>
</feature>
<dbReference type="InterPro" id="IPR023033">
    <property type="entry name" value="Ala_tRNA_ligase_euk/bac"/>
</dbReference>
<feature type="binding site" evidence="30">
    <location>
        <position position="828"/>
    </location>
    <ligand>
        <name>Zn(2+)</name>
        <dbReference type="ChEBI" id="CHEBI:29105"/>
    </ligand>
</feature>
<dbReference type="Pfam" id="PF02272">
    <property type="entry name" value="DHHA1"/>
    <property type="match status" value="1"/>
</dbReference>
<evidence type="ECO:0000256" key="12">
    <source>
        <dbReference type="ARBA" id="ARBA00022679"/>
    </source>
</evidence>
<comment type="catalytic activity">
    <reaction evidence="28">
        <text>L-seryl-[protein] + ATP = O-phospho-L-seryl-[protein] + ADP + H(+)</text>
        <dbReference type="Rhea" id="RHEA:17989"/>
        <dbReference type="Rhea" id="RHEA-COMP:9863"/>
        <dbReference type="Rhea" id="RHEA-COMP:11604"/>
        <dbReference type="ChEBI" id="CHEBI:15378"/>
        <dbReference type="ChEBI" id="CHEBI:29999"/>
        <dbReference type="ChEBI" id="CHEBI:30616"/>
        <dbReference type="ChEBI" id="CHEBI:83421"/>
        <dbReference type="ChEBI" id="CHEBI:456216"/>
        <dbReference type="EC" id="2.7.11.1"/>
    </reaction>
</comment>
<evidence type="ECO:0000313" key="36">
    <source>
        <dbReference type="EMBL" id="RXH70444.1"/>
    </source>
</evidence>
<keyword evidence="30" id="KW-0496">Mitochondrion</keyword>
<dbReference type="InterPro" id="IPR018165">
    <property type="entry name" value="Ala-tRNA-synth_IIc_core"/>
</dbReference>
<evidence type="ECO:0000256" key="4">
    <source>
        <dbReference type="ARBA" id="ARBA00008429"/>
    </source>
</evidence>
<keyword evidence="22 30" id="KW-0030">Aminoacyl-tRNA synthetase</keyword>
<dbReference type="SUPFAM" id="SSF101353">
    <property type="entry name" value="Putative anticodon-binding domain of alanyl-tRNA synthetase (AlaRS)"/>
    <property type="match status" value="1"/>
</dbReference>
<evidence type="ECO:0000256" key="17">
    <source>
        <dbReference type="ARBA" id="ARBA00022833"/>
    </source>
</evidence>
<dbReference type="GO" id="GO:0002161">
    <property type="term" value="F:aminoacyl-tRNA deacylase activity"/>
    <property type="evidence" value="ECO:0007669"/>
    <property type="project" value="TreeGrafter"/>
</dbReference>
<dbReference type="Gene3D" id="3.30.930.10">
    <property type="entry name" value="Bira Bifunctional Protein, Domain 2"/>
    <property type="match status" value="2"/>
</dbReference>
<keyword evidence="5" id="KW-1003">Cell membrane</keyword>
<dbReference type="InterPro" id="IPR045864">
    <property type="entry name" value="aa-tRNA-synth_II/BPL/LPL"/>
</dbReference>
<name>A0A498HJE5_MALDO</name>